<reference evidence="3 4" key="1">
    <citation type="submission" date="2017-06" db="EMBL/GenBank/DDBJ databases">
        <authorList>
            <consortium name="Pathogen Informatics"/>
        </authorList>
    </citation>
    <scope>NUCLEOTIDE SEQUENCE [LARGE SCALE GENOMIC DNA]</scope>
    <source>
        <strain evidence="3 4">NCTC11291</strain>
    </source>
</reference>
<dbReference type="KEGG" id="saco:SAME_00886"/>
<dbReference type="PROSITE" id="PS50846">
    <property type="entry name" value="HMA_2"/>
    <property type="match status" value="1"/>
</dbReference>
<dbReference type="AlphaFoldDB" id="A0A239WYN5"/>
<evidence type="ECO:0000313" key="4">
    <source>
        <dbReference type="Proteomes" id="UP000215144"/>
    </source>
</evidence>
<accession>A0A239WYN5</accession>
<dbReference type="CDD" id="cd00371">
    <property type="entry name" value="HMA"/>
    <property type="match status" value="1"/>
</dbReference>
<dbReference type="EMBL" id="LT906454">
    <property type="protein sequence ID" value="SNV38918.1"/>
    <property type="molecule type" value="Genomic_DNA"/>
</dbReference>
<gene>
    <name evidence="3" type="primary">copZ</name>
    <name evidence="3" type="ORF">SAMEA4504048_00886</name>
</gene>
<dbReference type="Proteomes" id="UP000215144">
    <property type="component" value="Chromosome 1"/>
</dbReference>
<keyword evidence="1" id="KW-0479">Metal-binding</keyword>
<sequence length="77" mass="8264">MSKAVIQLEELACPSCMQKIEAAVKQVDGVDPSSVKVLFNASKIKLNFDQEKTDSKTIASAIESIGYTVLETKTTAA</sequence>
<dbReference type="InterPro" id="IPR017969">
    <property type="entry name" value="Heavy-metal-associated_CS"/>
</dbReference>
<organism evidence="3 4">
    <name type="scientific">Streptococcus acidominimus</name>
    <dbReference type="NCBI Taxonomy" id="1326"/>
    <lineage>
        <taxon>Bacteria</taxon>
        <taxon>Bacillati</taxon>
        <taxon>Bacillota</taxon>
        <taxon>Bacilli</taxon>
        <taxon>Lactobacillales</taxon>
        <taxon>Streptococcaceae</taxon>
        <taxon>Streptococcus</taxon>
    </lineage>
</organism>
<dbReference type="RefSeq" id="WP_017770726.1">
    <property type="nucleotide sequence ID" value="NZ_LT906454.1"/>
</dbReference>
<evidence type="ECO:0000256" key="1">
    <source>
        <dbReference type="ARBA" id="ARBA00022723"/>
    </source>
</evidence>
<name>A0A239WYN5_STRAI</name>
<dbReference type="PROSITE" id="PS01047">
    <property type="entry name" value="HMA_1"/>
    <property type="match status" value="1"/>
</dbReference>
<feature type="domain" description="HMA" evidence="2">
    <location>
        <begin position="2"/>
        <end position="70"/>
    </location>
</feature>
<dbReference type="Pfam" id="PF00403">
    <property type="entry name" value="HMA"/>
    <property type="match status" value="1"/>
</dbReference>
<dbReference type="Gene3D" id="3.30.70.100">
    <property type="match status" value="1"/>
</dbReference>
<dbReference type="OrthoDB" id="2721717at2"/>
<protein>
    <submittedName>
        <fullName evidence="3">Copper chaperone</fullName>
    </submittedName>
</protein>
<dbReference type="SUPFAM" id="SSF55008">
    <property type="entry name" value="HMA, heavy metal-associated domain"/>
    <property type="match status" value="1"/>
</dbReference>
<dbReference type="InterPro" id="IPR006121">
    <property type="entry name" value="HMA_dom"/>
</dbReference>
<dbReference type="InterPro" id="IPR036163">
    <property type="entry name" value="HMA_dom_sf"/>
</dbReference>
<evidence type="ECO:0000313" key="3">
    <source>
        <dbReference type="EMBL" id="SNV38918.1"/>
    </source>
</evidence>
<proteinExistence type="predicted"/>
<dbReference type="GO" id="GO:0046872">
    <property type="term" value="F:metal ion binding"/>
    <property type="evidence" value="ECO:0007669"/>
    <property type="project" value="UniProtKB-KW"/>
</dbReference>
<evidence type="ECO:0000259" key="2">
    <source>
        <dbReference type="PROSITE" id="PS50846"/>
    </source>
</evidence>